<proteinExistence type="inferred from homology"/>
<accession>A0A4S4MS54</accession>
<comment type="similarity">
    <text evidence="4">Belongs to the cytochrome P450 family.</text>
</comment>
<comment type="cofactor">
    <cofactor evidence="1 13">
        <name>heme</name>
        <dbReference type="ChEBI" id="CHEBI:30413"/>
    </cofactor>
</comment>
<dbReference type="AlphaFoldDB" id="A0A4S4MS54"/>
<keyword evidence="8" id="KW-1133">Transmembrane helix</keyword>
<comment type="subcellular location">
    <subcellularLocation>
        <location evidence="2">Membrane</location>
        <topology evidence="2">Single-pass membrane protein</topology>
    </subcellularLocation>
</comment>
<evidence type="ECO:0000256" key="4">
    <source>
        <dbReference type="ARBA" id="ARBA00010617"/>
    </source>
</evidence>
<dbReference type="PRINTS" id="PR00463">
    <property type="entry name" value="EP450I"/>
</dbReference>
<dbReference type="Proteomes" id="UP000308730">
    <property type="component" value="Unassembled WGS sequence"/>
</dbReference>
<dbReference type="InterPro" id="IPR050364">
    <property type="entry name" value="Cytochrome_P450_fung"/>
</dbReference>
<keyword evidence="15" id="KW-1185">Reference proteome</keyword>
<reference evidence="14 15" key="1">
    <citation type="submission" date="2019-02" db="EMBL/GenBank/DDBJ databases">
        <title>Genome sequencing of the rare red list fungi Antrodiella citrinella (Flaviporus citrinellus).</title>
        <authorList>
            <person name="Buettner E."/>
            <person name="Kellner H."/>
        </authorList>
    </citation>
    <scope>NUCLEOTIDE SEQUENCE [LARGE SCALE GENOMIC DNA]</scope>
    <source>
        <strain evidence="14 15">DSM 108506</strain>
    </source>
</reference>
<dbReference type="InterPro" id="IPR036396">
    <property type="entry name" value="Cyt_P450_sf"/>
</dbReference>
<evidence type="ECO:0000256" key="6">
    <source>
        <dbReference type="ARBA" id="ARBA00022692"/>
    </source>
</evidence>
<evidence type="ECO:0000256" key="12">
    <source>
        <dbReference type="ARBA" id="ARBA00023136"/>
    </source>
</evidence>
<dbReference type="GO" id="GO:0016020">
    <property type="term" value="C:membrane"/>
    <property type="evidence" value="ECO:0007669"/>
    <property type="project" value="UniProtKB-SubCell"/>
</dbReference>
<dbReference type="GO" id="GO:0020037">
    <property type="term" value="F:heme binding"/>
    <property type="evidence" value="ECO:0007669"/>
    <property type="project" value="InterPro"/>
</dbReference>
<evidence type="ECO:0000256" key="7">
    <source>
        <dbReference type="ARBA" id="ARBA00022723"/>
    </source>
</evidence>
<evidence type="ECO:0000256" key="2">
    <source>
        <dbReference type="ARBA" id="ARBA00004167"/>
    </source>
</evidence>
<dbReference type="Pfam" id="PF00067">
    <property type="entry name" value="p450"/>
    <property type="match status" value="1"/>
</dbReference>
<dbReference type="EMBL" id="SGPM01000213">
    <property type="protein sequence ID" value="THH27951.1"/>
    <property type="molecule type" value="Genomic_DNA"/>
</dbReference>
<gene>
    <name evidence="14" type="ORF">EUX98_g6235</name>
</gene>
<dbReference type="InterPro" id="IPR001128">
    <property type="entry name" value="Cyt_P450"/>
</dbReference>
<evidence type="ECO:0000256" key="10">
    <source>
        <dbReference type="ARBA" id="ARBA00023004"/>
    </source>
</evidence>
<dbReference type="PANTHER" id="PTHR46300:SF7">
    <property type="entry name" value="P450, PUTATIVE (EUROFUNG)-RELATED"/>
    <property type="match status" value="1"/>
</dbReference>
<comment type="pathway">
    <text evidence="3">Secondary metabolite biosynthesis.</text>
</comment>
<evidence type="ECO:0000313" key="14">
    <source>
        <dbReference type="EMBL" id="THH27951.1"/>
    </source>
</evidence>
<evidence type="ECO:0000256" key="13">
    <source>
        <dbReference type="PIRSR" id="PIRSR602401-1"/>
    </source>
</evidence>
<evidence type="ECO:0000256" key="1">
    <source>
        <dbReference type="ARBA" id="ARBA00001971"/>
    </source>
</evidence>
<keyword evidence="6" id="KW-0812">Transmembrane</keyword>
<keyword evidence="10 13" id="KW-0408">Iron</keyword>
<comment type="caution">
    <text evidence="14">The sequence shown here is derived from an EMBL/GenBank/DDBJ whole genome shotgun (WGS) entry which is preliminary data.</text>
</comment>
<protein>
    <recommendedName>
        <fullName evidence="16">Cytochrome P450</fullName>
    </recommendedName>
</protein>
<evidence type="ECO:0000313" key="15">
    <source>
        <dbReference type="Proteomes" id="UP000308730"/>
    </source>
</evidence>
<evidence type="ECO:0008006" key="16">
    <source>
        <dbReference type="Google" id="ProtNLM"/>
    </source>
</evidence>
<keyword evidence="12" id="KW-0472">Membrane</keyword>
<organism evidence="14 15">
    <name type="scientific">Antrodiella citrinella</name>
    <dbReference type="NCBI Taxonomy" id="2447956"/>
    <lineage>
        <taxon>Eukaryota</taxon>
        <taxon>Fungi</taxon>
        <taxon>Dikarya</taxon>
        <taxon>Basidiomycota</taxon>
        <taxon>Agaricomycotina</taxon>
        <taxon>Agaricomycetes</taxon>
        <taxon>Polyporales</taxon>
        <taxon>Steccherinaceae</taxon>
        <taxon>Antrodiella</taxon>
    </lineage>
</organism>
<evidence type="ECO:0000256" key="11">
    <source>
        <dbReference type="ARBA" id="ARBA00023033"/>
    </source>
</evidence>
<keyword evidence="7 13" id="KW-0479">Metal-binding</keyword>
<dbReference type="Gene3D" id="1.10.630.10">
    <property type="entry name" value="Cytochrome P450"/>
    <property type="match status" value="1"/>
</dbReference>
<dbReference type="GO" id="GO:0016705">
    <property type="term" value="F:oxidoreductase activity, acting on paired donors, with incorporation or reduction of molecular oxygen"/>
    <property type="evidence" value="ECO:0007669"/>
    <property type="project" value="InterPro"/>
</dbReference>
<dbReference type="GO" id="GO:0005506">
    <property type="term" value="F:iron ion binding"/>
    <property type="evidence" value="ECO:0007669"/>
    <property type="project" value="InterPro"/>
</dbReference>
<dbReference type="GO" id="GO:0004497">
    <property type="term" value="F:monooxygenase activity"/>
    <property type="evidence" value="ECO:0007669"/>
    <property type="project" value="UniProtKB-KW"/>
</dbReference>
<evidence type="ECO:0000256" key="9">
    <source>
        <dbReference type="ARBA" id="ARBA00023002"/>
    </source>
</evidence>
<dbReference type="PANTHER" id="PTHR46300">
    <property type="entry name" value="P450, PUTATIVE (EUROFUNG)-RELATED-RELATED"/>
    <property type="match status" value="1"/>
</dbReference>
<keyword evidence="11" id="KW-0503">Monooxygenase</keyword>
<keyword evidence="9" id="KW-0560">Oxidoreductase</keyword>
<dbReference type="SUPFAM" id="SSF48264">
    <property type="entry name" value="Cytochrome P450"/>
    <property type="match status" value="1"/>
</dbReference>
<feature type="binding site" description="axial binding residue" evidence="13">
    <location>
        <position position="370"/>
    </location>
    <ligand>
        <name>heme</name>
        <dbReference type="ChEBI" id="CHEBI:30413"/>
    </ligand>
    <ligandPart>
        <name>Fe</name>
        <dbReference type="ChEBI" id="CHEBI:18248"/>
    </ligandPart>
</feature>
<dbReference type="InterPro" id="IPR002401">
    <property type="entry name" value="Cyt_P450_E_grp-I"/>
</dbReference>
<dbReference type="OrthoDB" id="2789670at2759"/>
<name>A0A4S4MS54_9APHY</name>
<evidence type="ECO:0000256" key="5">
    <source>
        <dbReference type="ARBA" id="ARBA00022617"/>
    </source>
</evidence>
<evidence type="ECO:0000256" key="3">
    <source>
        <dbReference type="ARBA" id="ARBA00005179"/>
    </source>
</evidence>
<dbReference type="CDD" id="cd11065">
    <property type="entry name" value="CYP64-like"/>
    <property type="match status" value="1"/>
</dbReference>
<evidence type="ECO:0000256" key="8">
    <source>
        <dbReference type="ARBA" id="ARBA00022989"/>
    </source>
</evidence>
<sequence>MASDWRSQHTDYFWVAHNKMHEAYGDITSMIVMGKPLIILHTRKLAVELFEKRHQLYSTRPDFTMIVHLVGWDRATVHMEPDNLWRDRRRNFCRLFGTRTLMQKFDGVQIYETSWAGSMILKIVYRHDTKAGHDPLVELVDEAMSQFIMLSRPGAYAVDFIPWLKYVPAWFPGAKFQREAKYCRQTLTNMIEVKEQMKQGKTAPSFVSKLLSADDYTPEMEYSVKTSAASIHSARADSTGAQVHGFYLLMVLWPDAQRKAQEEIDRVVGPDRLPDFNDRGNLPFVEALIKECMRHHCAVPISNARRALRDDVVEGYLIPKGAIIQANAWGMLHDPNIYPDPLNFVAERWLTEPSPPHPREVVFGFGRRICSGMIMADNSF</sequence>
<keyword evidence="5 13" id="KW-0349">Heme</keyword>